<dbReference type="Pfam" id="PF00067">
    <property type="entry name" value="p450"/>
    <property type="match status" value="1"/>
</dbReference>
<dbReference type="InterPro" id="IPR017941">
    <property type="entry name" value="Rieske_2Fe-2S"/>
</dbReference>
<comment type="caution">
    <text evidence="10">The sequence shown here is derived from an EMBL/GenBank/DDBJ whole genome shotgun (WGS) entry which is preliminary data.</text>
</comment>
<dbReference type="InterPro" id="IPR050121">
    <property type="entry name" value="Cytochrome_P450_monoxygenase"/>
</dbReference>
<keyword evidence="4 7" id="KW-0479">Metal-binding</keyword>
<dbReference type="InterPro" id="IPR002401">
    <property type="entry name" value="Cyt_P450_E_grp-I"/>
</dbReference>
<gene>
    <name evidence="10" type="ORF">BC781_102261</name>
</gene>
<evidence type="ECO:0000313" key="10">
    <source>
        <dbReference type="EMBL" id="PWJ42716.1"/>
    </source>
</evidence>
<evidence type="ECO:0000256" key="3">
    <source>
        <dbReference type="ARBA" id="ARBA00022714"/>
    </source>
</evidence>
<name>A0A315ZAU7_SEDFL</name>
<keyword evidence="5 7" id="KW-0408">Iron</keyword>
<dbReference type="GO" id="GO:0016705">
    <property type="term" value="F:oxidoreductase activity, acting on paired donors, with incorporation or reduction of molecular oxygen"/>
    <property type="evidence" value="ECO:0007669"/>
    <property type="project" value="InterPro"/>
</dbReference>
<keyword evidence="6" id="KW-0411">Iron-sulfur</keyword>
<keyword evidence="11" id="KW-1185">Reference proteome</keyword>
<evidence type="ECO:0000256" key="8">
    <source>
        <dbReference type="RuleBase" id="RU000461"/>
    </source>
</evidence>
<dbReference type="PRINTS" id="PR00463">
    <property type="entry name" value="EP450I"/>
</dbReference>
<keyword evidence="8" id="KW-0503">Monooxygenase</keyword>
<evidence type="ECO:0000256" key="5">
    <source>
        <dbReference type="ARBA" id="ARBA00023004"/>
    </source>
</evidence>
<comment type="cofactor">
    <cofactor evidence="1 7">
        <name>heme</name>
        <dbReference type="ChEBI" id="CHEBI:30413"/>
    </cofactor>
</comment>
<dbReference type="Gene3D" id="2.102.10.10">
    <property type="entry name" value="Rieske [2Fe-2S] iron-sulphur domain"/>
    <property type="match status" value="1"/>
</dbReference>
<reference evidence="10 11" key="1">
    <citation type="submission" date="2018-03" db="EMBL/GenBank/DDBJ databases">
        <title>Genomic Encyclopedia of Archaeal and Bacterial Type Strains, Phase II (KMG-II): from individual species to whole genera.</title>
        <authorList>
            <person name="Goeker M."/>
        </authorList>
    </citation>
    <scope>NUCLEOTIDE SEQUENCE [LARGE SCALE GENOMIC DNA]</scope>
    <source>
        <strain evidence="10 11">DSM 28229</strain>
    </source>
</reference>
<keyword evidence="8" id="KW-0560">Oxidoreductase</keyword>
<evidence type="ECO:0000259" key="9">
    <source>
        <dbReference type="PROSITE" id="PS51296"/>
    </source>
</evidence>
<dbReference type="PANTHER" id="PTHR24305">
    <property type="entry name" value="CYTOCHROME P450"/>
    <property type="match status" value="1"/>
</dbReference>
<dbReference type="InterPro" id="IPR017972">
    <property type="entry name" value="Cyt_P450_CS"/>
</dbReference>
<organism evidence="10 11">
    <name type="scientific">Sediminitomix flava</name>
    <dbReference type="NCBI Taxonomy" id="379075"/>
    <lineage>
        <taxon>Bacteria</taxon>
        <taxon>Pseudomonadati</taxon>
        <taxon>Bacteroidota</taxon>
        <taxon>Cytophagia</taxon>
        <taxon>Cytophagales</taxon>
        <taxon>Flammeovirgaceae</taxon>
        <taxon>Sediminitomix</taxon>
    </lineage>
</organism>
<dbReference type="InterPro" id="IPR036922">
    <property type="entry name" value="Rieske_2Fe-2S_sf"/>
</dbReference>
<feature type="domain" description="Rieske" evidence="9">
    <location>
        <begin position="4"/>
        <end position="97"/>
    </location>
</feature>
<dbReference type="PROSITE" id="PS00086">
    <property type="entry name" value="CYTOCHROME_P450"/>
    <property type="match status" value="1"/>
</dbReference>
<sequence>MSYIATGEFDERVEGKLYSFRHEDQSYILIFKASKPNVYSAICPHQGANLCDGAIDAEHIICPLHKRKFEVETGKDNTFGSQLVKFPSRLDGNTLYVDFSKSISNEAILEEKKIRTIGDLPQPKGSWLLGNLNDFKAEDKHNVLERWANELGDIYKIRLATQEFIVSADESLNQQILKKRPKVFRRFHKIDEVMSEMGVNGVFNTEGEEWYTHRKLIAEALNLKNVKSYIPNMVKVTERLLERWGEESNNSLEVDLQQELMRYTVDITSLIAFGHDANTLEQDGDIIQEHLEKIFPMVNDRITAPIPFWRFYKTKKDKELDIALQEIRTYVQQLIDESRDNFINGSDLNPTNFLEALLLEQSKAKGFSDHDVFGNVFTMLLAGEDTTSNSISWTLFYVLQNSEVLEKIQSEVRGVLTNKKLPTSLDELNQLVYTEAVIQEALRIKPVTPSLYMQALEDVTIDGLFIEKGMTVMMQNKVPHTKESNFTAADSFIPERWLEGGCPHHKAHKTDVIKTFGGGPRFCPGKNLAIMEMKIAIAAICHNFNLSLAVSPDKVKERFAFTMFPENLKVTIAKRENSKSTTLKESMV</sequence>
<dbReference type="PANTHER" id="PTHR24305:SF166">
    <property type="entry name" value="CYTOCHROME P450 12A4, MITOCHONDRIAL-RELATED"/>
    <property type="match status" value="1"/>
</dbReference>
<dbReference type="SUPFAM" id="SSF48264">
    <property type="entry name" value="Cytochrome P450"/>
    <property type="match status" value="1"/>
</dbReference>
<dbReference type="GO" id="GO:0020037">
    <property type="term" value="F:heme binding"/>
    <property type="evidence" value="ECO:0007669"/>
    <property type="project" value="InterPro"/>
</dbReference>
<dbReference type="OrthoDB" id="9764248at2"/>
<evidence type="ECO:0000256" key="7">
    <source>
        <dbReference type="PIRSR" id="PIRSR602401-1"/>
    </source>
</evidence>
<dbReference type="GO" id="GO:0051537">
    <property type="term" value="F:2 iron, 2 sulfur cluster binding"/>
    <property type="evidence" value="ECO:0007669"/>
    <property type="project" value="UniProtKB-KW"/>
</dbReference>
<dbReference type="Pfam" id="PF00355">
    <property type="entry name" value="Rieske"/>
    <property type="match status" value="1"/>
</dbReference>
<dbReference type="GO" id="GO:0004497">
    <property type="term" value="F:monooxygenase activity"/>
    <property type="evidence" value="ECO:0007669"/>
    <property type="project" value="UniProtKB-KW"/>
</dbReference>
<dbReference type="GO" id="GO:0005506">
    <property type="term" value="F:iron ion binding"/>
    <property type="evidence" value="ECO:0007669"/>
    <property type="project" value="InterPro"/>
</dbReference>
<comment type="similarity">
    <text evidence="2 8">Belongs to the cytochrome P450 family.</text>
</comment>
<keyword evidence="3" id="KW-0001">2Fe-2S</keyword>
<dbReference type="RefSeq" id="WP_109616846.1">
    <property type="nucleotide sequence ID" value="NZ_QGDO01000002.1"/>
</dbReference>
<dbReference type="InterPro" id="IPR001128">
    <property type="entry name" value="Cyt_P450"/>
</dbReference>
<dbReference type="SUPFAM" id="SSF50022">
    <property type="entry name" value="ISP domain"/>
    <property type="match status" value="1"/>
</dbReference>
<dbReference type="CDD" id="cd03467">
    <property type="entry name" value="Rieske"/>
    <property type="match status" value="1"/>
</dbReference>
<dbReference type="Gene3D" id="1.10.630.10">
    <property type="entry name" value="Cytochrome P450"/>
    <property type="match status" value="1"/>
</dbReference>
<evidence type="ECO:0000256" key="6">
    <source>
        <dbReference type="ARBA" id="ARBA00023014"/>
    </source>
</evidence>
<evidence type="ECO:0000256" key="2">
    <source>
        <dbReference type="ARBA" id="ARBA00010617"/>
    </source>
</evidence>
<dbReference type="PROSITE" id="PS51296">
    <property type="entry name" value="RIESKE"/>
    <property type="match status" value="1"/>
</dbReference>
<dbReference type="EMBL" id="QGDO01000002">
    <property type="protein sequence ID" value="PWJ42716.1"/>
    <property type="molecule type" value="Genomic_DNA"/>
</dbReference>
<proteinExistence type="inferred from homology"/>
<dbReference type="AlphaFoldDB" id="A0A315ZAU7"/>
<accession>A0A315ZAU7</accession>
<protein>
    <submittedName>
        <fullName evidence="10">Cytochrome P450</fullName>
    </submittedName>
</protein>
<dbReference type="Proteomes" id="UP000245535">
    <property type="component" value="Unassembled WGS sequence"/>
</dbReference>
<evidence type="ECO:0000256" key="1">
    <source>
        <dbReference type="ARBA" id="ARBA00001971"/>
    </source>
</evidence>
<evidence type="ECO:0000313" key="11">
    <source>
        <dbReference type="Proteomes" id="UP000245535"/>
    </source>
</evidence>
<dbReference type="PRINTS" id="PR00385">
    <property type="entry name" value="P450"/>
</dbReference>
<feature type="binding site" description="axial binding residue" evidence="7">
    <location>
        <position position="523"/>
    </location>
    <ligand>
        <name>heme</name>
        <dbReference type="ChEBI" id="CHEBI:30413"/>
    </ligand>
    <ligandPart>
        <name>Fe</name>
        <dbReference type="ChEBI" id="CHEBI:18248"/>
    </ligandPart>
</feature>
<keyword evidence="7 8" id="KW-0349">Heme</keyword>
<evidence type="ECO:0000256" key="4">
    <source>
        <dbReference type="ARBA" id="ARBA00022723"/>
    </source>
</evidence>
<dbReference type="InterPro" id="IPR036396">
    <property type="entry name" value="Cyt_P450_sf"/>
</dbReference>